<dbReference type="HAMAP" id="MF_00634">
    <property type="entry name" value="UPF0235"/>
    <property type="match status" value="1"/>
</dbReference>
<dbReference type="Gene3D" id="3.30.1200.10">
    <property type="entry name" value="YggU-like"/>
    <property type="match status" value="1"/>
</dbReference>
<dbReference type="SUPFAM" id="SSF69786">
    <property type="entry name" value="YggU-like"/>
    <property type="match status" value="1"/>
</dbReference>
<reference evidence="3" key="1">
    <citation type="submission" date="2013-12" db="EMBL/GenBank/DDBJ databases">
        <authorList>
            <person name="Linke B."/>
        </authorList>
    </citation>
    <scope>NUCLEOTIDE SEQUENCE [LARGE SCALE GENOMIC DNA]</scope>
    <source>
        <strain evidence="3">CRIB-18</strain>
    </source>
</reference>
<comment type="similarity">
    <text evidence="1 2">Belongs to the UPF0235 family.</text>
</comment>
<organism evidence="3 4">
    <name type="scientific">Candidatus Criblamydia sequanensis CRIB-18</name>
    <dbReference type="NCBI Taxonomy" id="1437425"/>
    <lineage>
        <taxon>Bacteria</taxon>
        <taxon>Pseudomonadati</taxon>
        <taxon>Chlamydiota</taxon>
        <taxon>Chlamydiia</taxon>
        <taxon>Parachlamydiales</taxon>
        <taxon>Candidatus Criblamydiaceae</taxon>
        <taxon>Candidatus Criblamydia</taxon>
    </lineage>
</organism>
<name>A0A090D0I4_9BACT</name>
<protein>
    <recommendedName>
        <fullName evidence="2">UPF0235 protein CSEC_0244</fullName>
    </recommendedName>
</protein>
<proteinExistence type="inferred from homology"/>
<gene>
    <name evidence="3" type="ORF">CSEC_0244</name>
</gene>
<dbReference type="EMBL" id="CCEJ010000001">
    <property type="protein sequence ID" value="CDR33083.1"/>
    <property type="molecule type" value="Genomic_DNA"/>
</dbReference>
<accession>A0A090D0I4</accession>
<dbReference type="STRING" id="1437425.CSEC_0244"/>
<dbReference type="OrthoDB" id="9800587at2"/>
<evidence type="ECO:0000313" key="4">
    <source>
        <dbReference type="Proteomes" id="UP000031552"/>
    </source>
</evidence>
<dbReference type="RefSeq" id="WP_053331668.1">
    <property type="nucleotide sequence ID" value="NZ_CCEJ010000001.1"/>
</dbReference>
<sequence length="104" mass="12291">MNEFLKIPFKETNEGIFLFLKVIAKAKSKKIEIENHYFKIKVREPREKGKANEALISFLSDFFEHPKSFFLLQSGEKQPKKRMLIKGLSKEKFLKIIKEKLFLG</sequence>
<evidence type="ECO:0000256" key="2">
    <source>
        <dbReference type="HAMAP-Rule" id="MF_00634"/>
    </source>
</evidence>
<dbReference type="SMART" id="SM01152">
    <property type="entry name" value="DUF167"/>
    <property type="match status" value="1"/>
</dbReference>
<evidence type="ECO:0000256" key="1">
    <source>
        <dbReference type="ARBA" id="ARBA00010364"/>
    </source>
</evidence>
<keyword evidence="4" id="KW-1185">Reference proteome</keyword>
<evidence type="ECO:0000313" key="3">
    <source>
        <dbReference type="EMBL" id="CDR33083.1"/>
    </source>
</evidence>
<dbReference type="InterPro" id="IPR003746">
    <property type="entry name" value="DUF167"/>
</dbReference>
<dbReference type="NCBIfam" id="TIGR00251">
    <property type="entry name" value="DUF167 family protein"/>
    <property type="match status" value="1"/>
</dbReference>
<dbReference type="Proteomes" id="UP000031552">
    <property type="component" value="Unassembled WGS sequence"/>
</dbReference>
<dbReference type="InterPro" id="IPR036591">
    <property type="entry name" value="YggU-like_sf"/>
</dbReference>
<dbReference type="AlphaFoldDB" id="A0A090D0I4"/>
<reference evidence="3" key="2">
    <citation type="submission" date="2014-09" db="EMBL/GenBank/DDBJ databases">
        <title>Criblamydia sequanensis harbors a mega-plasmid encoding arsenite resistance.</title>
        <authorList>
            <person name="Bertelli C."/>
            <person name="Goesmann A."/>
            <person name="Greub G."/>
        </authorList>
    </citation>
    <scope>NUCLEOTIDE SEQUENCE [LARGE SCALE GENOMIC DNA]</scope>
    <source>
        <strain evidence="3">CRIB-18</strain>
    </source>
</reference>
<dbReference type="Pfam" id="PF02594">
    <property type="entry name" value="DUF167"/>
    <property type="match status" value="1"/>
</dbReference>
<comment type="caution">
    <text evidence="3">The sequence shown here is derived from an EMBL/GenBank/DDBJ whole genome shotgun (WGS) entry which is preliminary data.</text>
</comment>